<dbReference type="FunCoup" id="A0A671X1C3">
    <property type="interactions" value="900"/>
</dbReference>
<comment type="cofactor">
    <cofactor evidence="1">
        <name>Mn(2+)</name>
        <dbReference type="ChEBI" id="CHEBI:29035"/>
    </cofactor>
</comment>
<dbReference type="OMA" id="QNHRVAK"/>
<dbReference type="SUPFAM" id="SSF100879">
    <property type="entry name" value="Lesion bypass DNA polymerase (Y-family), little finger domain"/>
    <property type="match status" value="1"/>
</dbReference>
<evidence type="ECO:0000256" key="4">
    <source>
        <dbReference type="ARBA" id="ARBA00010945"/>
    </source>
</evidence>
<dbReference type="InParanoid" id="A0A671X1C3"/>
<evidence type="ECO:0000256" key="15">
    <source>
        <dbReference type="ARBA" id="ARBA00022833"/>
    </source>
</evidence>
<evidence type="ECO:0000256" key="27">
    <source>
        <dbReference type="SAM" id="MobiDB-lite"/>
    </source>
</evidence>
<feature type="domain" description="UBZ3-type" evidence="29">
    <location>
        <begin position="624"/>
        <end position="658"/>
    </location>
</feature>
<keyword evidence="14" id="KW-0863">Zinc-finger</keyword>
<evidence type="ECO:0000259" key="28">
    <source>
        <dbReference type="PROSITE" id="PS50173"/>
    </source>
</evidence>
<evidence type="ECO:0000256" key="22">
    <source>
        <dbReference type="ARBA" id="ARBA00023270"/>
    </source>
</evidence>
<dbReference type="GO" id="GO:0035861">
    <property type="term" value="C:site of double-strand break"/>
    <property type="evidence" value="ECO:0007669"/>
    <property type="project" value="TreeGrafter"/>
</dbReference>
<gene>
    <name evidence="30" type="primary">POLH</name>
    <name evidence="30" type="synonym">polh</name>
</gene>
<dbReference type="FunFam" id="3.30.1490.100:FF:000007">
    <property type="entry name" value="DNA polymerase eta"/>
    <property type="match status" value="1"/>
</dbReference>
<keyword evidence="10" id="KW-0548">Nucleotidyltransferase</keyword>
<evidence type="ECO:0000256" key="13">
    <source>
        <dbReference type="ARBA" id="ARBA00022763"/>
    </source>
</evidence>
<dbReference type="Pfam" id="PF11799">
    <property type="entry name" value="IMS_C"/>
    <property type="match status" value="1"/>
</dbReference>
<evidence type="ECO:0000259" key="29">
    <source>
        <dbReference type="PROSITE" id="PS51907"/>
    </source>
</evidence>
<keyword evidence="9" id="KW-0808">Transferase</keyword>
<dbReference type="Proteomes" id="UP000472265">
    <property type="component" value="Chromosome 15"/>
</dbReference>
<evidence type="ECO:0000256" key="16">
    <source>
        <dbReference type="ARBA" id="ARBA00022842"/>
    </source>
</evidence>
<evidence type="ECO:0000256" key="10">
    <source>
        <dbReference type="ARBA" id="ARBA00022695"/>
    </source>
</evidence>
<evidence type="ECO:0000256" key="26">
    <source>
        <dbReference type="ARBA" id="ARBA00080427"/>
    </source>
</evidence>
<keyword evidence="19" id="KW-0238">DNA-binding</keyword>
<comment type="cofactor">
    <cofactor evidence="2">
        <name>Mg(2+)</name>
        <dbReference type="ChEBI" id="CHEBI:18420"/>
    </cofactor>
</comment>
<dbReference type="GO" id="GO:0010225">
    <property type="term" value="P:response to UV-C"/>
    <property type="evidence" value="ECO:0007669"/>
    <property type="project" value="UniProtKB-ARBA"/>
</dbReference>
<dbReference type="Gene3D" id="3.40.1170.60">
    <property type="match status" value="1"/>
</dbReference>
<dbReference type="Ensembl" id="ENSSAUT00010047131.1">
    <property type="protein sequence ID" value="ENSSAUP00010044823.1"/>
    <property type="gene ID" value="ENSSAUG00010018736.1"/>
</dbReference>
<evidence type="ECO:0000256" key="24">
    <source>
        <dbReference type="ARBA" id="ARBA00049244"/>
    </source>
</evidence>
<dbReference type="OrthoDB" id="5723at2759"/>
<evidence type="ECO:0000256" key="17">
    <source>
        <dbReference type="ARBA" id="ARBA00022843"/>
    </source>
</evidence>
<evidence type="ECO:0000256" key="25">
    <source>
        <dbReference type="ARBA" id="ARBA00064665"/>
    </source>
</evidence>
<feature type="region of interest" description="Disordered" evidence="27">
    <location>
        <begin position="662"/>
        <end position="728"/>
    </location>
</feature>
<dbReference type="PANTHER" id="PTHR45873">
    <property type="entry name" value="DNA POLYMERASE ETA"/>
    <property type="match status" value="1"/>
</dbReference>
<dbReference type="GO" id="GO:0042276">
    <property type="term" value="P:error-prone translesion synthesis"/>
    <property type="evidence" value="ECO:0007669"/>
    <property type="project" value="TreeGrafter"/>
</dbReference>
<keyword evidence="20" id="KW-0234">DNA repair</keyword>
<evidence type="ECO:0000256" key="20">
    <source>
        <dbReference type="ARBA" id="ARBA00023204"/>
    </source>
</evidence>
<dbReference type="EC" id="2.7.7.7" evidence="5"/>
<feature type="region of interest" description="Disordered" evidence="27">
    <location>
        <begin position="461"/>
        <end position="480"/>
    </location>
</feature>
<evidence type="ECO:0000256" key="14">
    <source>
        <dbReference type="ARBA" id="ARBA00022771"/>
    </source>
</evidence>
<accession>A0A671X1C3</accession>
<dbReference type="InterPro" id="IPR001126">
    <property type="entry name" value="UmuC"/>
</dbReference>
<evidence type="ECO:0000256" key="7">
    <source>
        <dbReference type="ARBA" id="ARBA00022499"/>
    </source>
</evidence>
<dbReference type="SUPFAM" id="SSF56672">
    <property type="entry name" value="DNA/RNA polymerases"/>
    <property type="match status" value="1"/>
</dbReference>
<feature type="region of interest" description="Disordered" evidence="27">
    <location>
        <begin position="496"/>
        <end position="517"/>
    </location>
</feature>
<name>A0A671X1C3_SPAAU</name>
<proteinExistence type="inferred from homology"/>
<dbReference type="InterPro" id="IPR052230">
    <property type="entry name" value="DNA_polymerase_eta"/>
</dbReference>
<reference evidence="30" key="3">
    <citation type="submission" date="2025-09" db="UniProtKB">
        <authorList>
            <consortium name="Ensembl"/>
        </authorList>
    </citation>
    <scope>IDENTIFICATION</scope>
</reference>
<dbReference type="Gene3D" id="3.30.70.270">
    <property type="match status" value="1"/>
</dbReference>
<feature type="domain" description="UmuC" evidence="28">
    <location>
        <begin position="9"/>
        <end position="266"/>
    </location>
</feature>
<keyword evidence="8" id="KW-0237">DNA synthesis</keyword>
<keyword evidence="31" id="KW-1185">Reference proteome</keyword>
<dbReference type="FunFam" id="3.40.1170.60:FF:000003">
    <property type="entry name" value="DNA polymerase eta"/>
    <property type="match status" value="1"/>
</dbReference>
<feature type="region of interest" description="Disordered" evidence="27">
    <location>
        <begin position="597"/>
        <end position="624"/>
    </location>
</feature>
<evidence type="ECO:0000256" key="12">
    <source>
        <dbReference type="ARBA" id="ARBA00022723"/>
    </source>
</evidence>
<dbReference type="CTD" id="5429"/>
<keyword evidence="11" id="KW-0235">DNA replication</keyword>
<sequence>MDYGKERVVALVDMDCFYVQVEQRLNPALRNTPCVVAQYKTWKGGSIIAVSYEARAHGVTRNMWVDDAKTKCSDLQVARVRESHGKADLTHYREASVEVIEVMSRFAVIERASIDEAYMDLTAAVQQRLKNMADKQIDPHLLRTTYVQGYPQSSPEEDPAEDAALDKEGQRSRGLQQWLESLSESLLGEQSSAELQLTIGALIVEEMRAAVEKHTGFRCSAGISHNKVLAKLACGLNKPNRQTILPLDSVTELFNSLPIGKIRNLGGKMGASITETLGVQNMGDLTRFSQAQLGQHFGEKTGQWLYDLCRGIEFEAVKPRQLPKSIGCSKNFPGKTSLATKEQVQYWLHQLALELEERLTKDREANGRVAKLLTVGVRQLGDKRPSSFSRCCALVRYEATKLSSDSFAIIKSLNTAGNHQAAWTPPLTLLHLSASKFSDAPSAGGIAGFLSSDVTSTQSVFSTTQSPTQPTTKLKNDSTCKQPGTIQSFFQKAAEKQRQKCTKDEEDDGVGSTGSLLSFSSAADTQLETDTNYPLTSLPVISHSENGSASPHSGISSFFHKKSVERSLQASVSTLNKPGPVNEEDSDDTVAAVSELTPHQSAYEKSENEPDTDPDLNHRPPSVAREDLLNCERCGQEVSVWDMPEHNDYHFALDLQKSLSSSTGSANISASSSTMSSSSPTPFRVGGEDTAQSSRGKTKARGQSGPQSKRHRSQGGNTGTLDSFFKRR</sequence>
<dbReference type="GO" id="GO:0006260">
    <property type="term" value="P:DNA replication"/>
    <property type="evidence" value="ECO:0007669"/>
    <property type="project" value="UniProtKB-KW"/>
</dbReference>
<comment type="similarity">
    <text evidence="4">Belongs to the DNA polymerase type-Y family.</text>
</comment>
<evidence type="ECO:0000256" key="2">
    <source>
        <dbReference type="ARBA" id="ARBA00001946"/>
    </source>
</evidence>
<keyword evidence="12" id="KW-0479">Metal-binding</keyword>
<dbReference type="InterPro" id="IPR043502">
    <property type="entry name" value="DNA/RNA_pol_sf"/>
</dbReference>
<keyword evidence="15" id="KW-0862">Zinc</keyword>
<feature type="compositionally biased region" description="Low complexity" evidence="27">
    <location>
        <begin position="461"/>
        <end position="472"/>
    </location>
</feature>
<dbReference type="InterPro" id="IPR041298">
    <property type="entry name" value="UBZ3"/>
</dbReference>
<dbReference type="InterPro" id="IPR017961">
    <property type="entry name" value="DNA_pol_Y-fam_little_finger"/>
</dbReference>
<feature type="region of interest" description="Disordered" evidence="27">
    <location>
        <begin position="149"/>
        <end position="169"/>
    </location>
</feature>
<dbReference type="AlphaFoldDB" id="A0A671X1C3"/>
<keyword evidence="6" id="KW-0515">Mutator protein</keyword>
<keyword evidence="21" id="KW-0539">Nucleus</keyword>
<evidence type="ECO:0000256" key="6">
    <source>
        <dbReference type="ARBA" id="ARBA00022457"/>
    </source>
</evidence>
<dbReference type="Pfam" id="PF21704">
    <property type="entry name" value="POLH-Rev1_HhH"/>
    <property type="match status" value="1"/>
</dbReference>
<evidence type="ECO:0000256" key="5">
    <source>
        <dbReference type="ARBA" id="ARBA00012417"/>
    </source>
</evidence>
<evidence type="ECO:0000256" key="11">
    <source>
        <dbReference type="ARBA" id="ARBA00022705"/>
    </source>
</evidence>
<keyword evidence="7" id="KW-1017">Isopeptide bond</keyword>
<evidence type="ECO:0000256" key="19">
    <source>
        <dbReference type="ARBA" id="ARBA00023125"/>
    </source>
</evidence>
<dbReference type="GeneID" id="115596586"/>
<dbReference type="PIRSF" id="PIRSF036603">
    <property type="entry name" value="DPol_eta"/>
    <property type="match status" value="1"/>
</dbReference>
<dbReference type="FunFam" id="3.30.70.270:FF:000022">
    <property type="entry name" value="DNA polymerase eta"/>
    <property type="match status" value="1"/>
</dbReference>
<dbReference type="PROSITE" id="PS50173">
    <property type="entry name" value="UMUC"/>
    <property type="match status" value="1"/>
</dbReference>
<reference evidence="30" key="1">
    <citation type="submission" date="2021-04" db="EMBL/GenBank/DDBJ databases">
        <authorList>
            <consortium name="Wellcome Sanger Institute Data Sharing"/>
        </authorList>
    </citation>
    <scope>NUCLEOTIDE SEQUENCE [LARGE SCALE GENOMIC DNA]</scope>
</reference>
<dbReference type="GO" id="GO:0003887">
    <property type="term" value="F:DNA-directed DNA polymerase activity"/>
    <property type="evidence" value="ECO:0007669"/>
    <property type="project" value="UniProtKB-KW"/>
</dbReference>
<evidence type="ECO:0000256" key="9">
    <source>
        <dbReference type="ARBA" id="ARBA00022679"/>
    </source>
</evidence>
<evidence type="ECO:0000256" key="1">
    <source>
        <dbReference type="ARBA" id="ARBA00001936"/>
    </source>
</evidence>
<dbReference type="GO" id="GO:0006281">
    <property type="term" value="P:DNA repair"/>
    <property type="evidence" value="ECO:0007669"/>
    <property type="project" value="UniProtKB-KW"/>
</dbReference>
<keyword evidence="13" id="KW-0227">DNA damage</keyword>
<dbReference type="Gene3D" id="3.30.1490.100">
    <property type="entry name" value="DNA polymerase, Y-family, little finger domain"/>
    <property type="match status" value="1"/>
</dbReference>
<dbReference type="RefSeq" id="XP_030297652.1">
    <property type="nucleotide sequence ID" value="XM_030441792.1"/>
</dbReference>
<dbReference type="GO" id="GO:0003684">
    <property type="term" value="F:damaged DNA binding"/>
    <property type="evidence" value="ECO:0007669"/>
    <property type="project" value="InterPro"/>
</dbReference>
<dbReference type="GO" id="GO:0005657">
    <property type="term" value="C:replication fork"/>
    <property type="evidence" value="ECO:0007669"/>
    <property type="project" value="TreeGrafter"/>
</dbReference>
<dbReference type="InterPro" id="IPR036775">
    <property type="entry name" value="DNA_pol_Y-fam_lit_finger_sf"/>
</dbReference>
<evidence type="ECO:0000313" key="30">
    <source>
        <dbReference type="Ensembl" id="ENSSAUP00010044823.1"/>
    </source>
</evidence>
<dbReference type="PANTHER" id="PTHR45873:SF1">
    <property type="entry name" value="DNA POLYMERASE ETA"/>
    <property type="match status" value="1"/>
</dbReference>
<dbReference type="GeneTree" id="ENSGT00940000157048"/>
<dbReference type="Pfam" id="PF18439">
    <property type="entry name" value="zf_UBZ"/>
    <property type="match status" value="1"/>
</dbReference>
<evidence type="ECO:0000256" key="8">
    <source>
        <dbReference type="ARBA" id="ARBA00022634"/>
    </source>
</evidence>
<evidence type="ECO:0000256" key="21">
    <source>
        <dbReference type="ARBA" id="ARBA00023242"/>
    </source>
</evidence>
<reference evidence="30" key="2">
    <citation type="submission" date="2025-08" db="UniProtKB">
        <authorList>
            <consortium name="Ensembl"/>
        </authorList>
    </citation>
    <scope>IDENTIFICATION</scope>
</reference>
<dbReference type="GO" id="GO:0005634">
    <property type="term" value="C:nucleus"/>
    <property type="evidence" value="ECO:0007669"/>
    <property type="project" value="UniProtKB-SubCell"/>
</dbReference>
<keyword evidence="16" id="KW-0460">Magnesium</keyword>
<keyword evidence="17" id="KW-0832">Ubl conjugation</keyword>
<dbReference type="Gene3D" id="1.10.150.20">
    <property type="entry name" value="5' to 3' exonuclease, C-terminal subdomain"/>
    <property type="match status" value="1"/>
</dbReference>
<keyword evidence="18" id="KW-0239">DNA-directed DNA polymerase</keyword>
<evidence type="ECO:0000256" key="18">
    <source>
        <dbReference type="ARBA" id="ARBA00022932"/>
    </source>
</evidence>
<dbReference type="FunFam" id="1.10.150.20:FF:000014">
    <property type="entry name" value="Polymerase (DNA directed), eta"/>
    <property type="match status" value="1"/>
</dbReference>
<keyword evidence="22" id="KW-0704">Schiff base</keyword>
<evidence type="ECO:0000256" key="23">
    <source>
        <dbReference type="ARBA" id="ARBA00044975"/>
    </source>
</evidence>
<dbReference type="Pfam" id="PF00817">
    <property type="entry name" value="IMS"/>
    <property type="match status" value="1"/>
</dbReference>
<comment type="subunit">
    <text evidence="25">Interacts with REV1. Interacts with monoubiquitinated PCNA, but not unmodified PCNA. Interacts with POLI; this interaction targets POLI to the replication machinery. Interacts with PALB2 and BRCA2; the interactions are direct and are required to sustain the recruitment of POLH at blocked replication forks and to stimulate POLH-dependent DNA synthesis on D loop substrates. Interacts (via C-terminus) with TRAIP. Interacts with ubiquitin. Interacts with POLDIP2.</text>
</comment>
<dbReference type="InterPro" id="IPR043128">
    <property type="entry name" value="Rev_trsase/Diguanyl_cyclase"/>
</dbReference>
<feature type="compositionally biased region" description="Low complexity" evidence="27">
    <location>
        <begin position="662"/>
        <end position="679"/>
    </location>
</feature>
<evidence type="ECO:0000313" key="31">
    <source>
        <dbReference type="Proteomes" id="UP000472265"/>
    </source>
</evidence>
<dbReference type="CDD" id="cd01702">
    <property type="entry name" value="PolY_Pol_eta"/>
    <property type="match status" value="1"/>
</dbReference>
<evidence type="ECO:0000256" key="3">
    <source>
        <dbReference type="ARBA" id="ARBA00004123"/>
    </source>
</evidence>
<dbReference type="GO" id="GO:0008270">
    <property type="term" value="F:zinc ion binding"/>
    <property type="evidence" value="ECO:0007669"/>
    <property type="project" value="UniProtKB-KW"/>
</dbReference>
<comment type="catalytic activity">
    <reaction evidence="24">
        <text>DNA(n) + a 2'-deoxyribonucleoside 5'-triphosphate = DNA(n+1) + diphosphate</text>
        <dbReference type="Rhea" id="RHEA:22508"/>
        <dbReference type="Rhea" id="RHEA-COMP:17339"/>
        <dbReference type="Rhea" id="RHEA-COMP:17340"/>
        <dbReference type="ChEBI" id="CHEBI:33019"/>
        <dbReference type="ChEBI" id="CHEBI:61560"/>
        <dbReference type="ChEBI" id="CHEBI:173112"/>
        <dbReference type="EC" id="2.7.7.7"/>
    </reaction>
</comment>
<comment type="subcellular location">
    <subcellularLocation>
        <location evidence="3">Nucleus</location>
    </subcellularLocation>
</comment>
<dbReference type="PROSITE" id="PS51907">
    <property type="entry name" value="ZF_UBZ3"/>
    <property type="match status" value="1"/>
</dbReference>
<protein>
    <recommendedName>
        <fullName evidence="23">DNA polymerase eta</fullName>
        <ecNumber evidence="5">2.7.7.7</ecNumber>
    </recommendedName>
    <alternativeName>
        <fullName evidence="26">RAD30 homolog A</fullName>
    </alternativeName>
</protein>
<organism evidence="30 31">
    <name type="scientific">Sparus aurata</name>
    <name type="common">Gilthead sea bream</name>
    <dbReference type="NCBI Taxonomy" id="8175"/>
    <lineage>
        <taxon>Eukaryota</taxon>
        <taxon>Metazoa</taxon>
        <taxon>Chordata</taxon>
        <taxon>Craniata</taxon>
        <taxon>Vertebrata</taxon>
        <taxon>Euteleostomi</taxon>
        <taxon>Actinopterygii</taxon>
        <taxon>Neopterygii</taxon>
        <taxon>Teleostei</taxon>
        <taxon>Neoteleostei</taxon>
        <taxon>Acanthomorphata</taxon>
        <taxon>Eupercaria</taxon>
        <taxon>Spariformes</taxon>
        <taxon>Sparidae</taxon>
        <taxon>Sparus</taxon>
    </lineage>
</organism>